<organism evidence="2 3">
    <name type="scientific">Hyaloscypha bicolor E</name>
    <dbReference type="NCBI Taxonomy" id="1095630"/>
    <lineage>
        <taxon>Eukaryota</taxon>
        <taxon>Fungi</taxon>
        <taxon>Dikarya</taxon>
        <taxon>Ascomycota</taxon>
        <taxon>Pezizomycotina</taxon>
        <taxon>Leotiomycetes</taxon>
        <taxon>Helotiales</taxon>
        <taxon>Hyaloscyphaceae</taxon>
        <taxon>Hyaloscypha</taxon>
        <taxon>Hyaloscypha bicolor</taxon>
    </lineage>
</organism>
<keyword evidence="3" id="KW-1185">Reference proteome</keyword>
<proteinExistence type="predicted"/>
<evidence type="ECO:0000313" key="3">
    <source>
        <dbReference type="Proteomes" id="UP000235371"/>
    </source>
</evidence>
<dbReference type="RefSeq" id="XP_024740183.1">
    <property type="nucleotide sequence ID" value="XM_024879684.1"/>
</dbReference>
<protein>
    <submittedName>
        <fullName evidence="2">Uncharacterized protein</fullName>
    </submittedName>
</protein>
<name>A0A2J6TJT6_9HELO</name>
<dbReference type="InParanoid" id="A0A2J6TJT6"/>
<dbReference type="AlphaFoldDB" id="A0A2J6TJT6"/>
<dbReference type="EMBL" id="KZ613782">
    <property type="protein sequence ID" value="PMD63279.1"/>
    <property type="molecule type" value="Genomic_DNA"/>
</dbReference>
<reference evidence="2 3" key="1">
    <citation type="submission" date="2016-04" db="EMBL/GenBank/DDBJ databases">
        <title>A degradative enzymes factory behind the ericoid mycorrhizal symbiosis.</title>
        <authorList>
            <consortium name="DOE Joint Genome Institute"/>
            <person name="Martino E."/>
            <person name="Morin E."/>
            <person name="Grelet G."/>
            <person name="Kuo A."/>
            <person name="Kohler A."/>
            <person name="Daghino S."/>
            <person name="Barry K."/>
            <person name="Choi C."/>
            <person name="Cichocki N."/>
            <person name="Clum A."/>
            <person name="Copeland A."/>
            <person name="Hainaut M."/>
            <person name="Haridas S."/>
            <person name="Labutti K."/>
            <person name="Lindquist E."/>
            <person name="Lipzen A."/>
            <person name="Khouja H.-R."/>
            <person name="Murat C."/>
            <person name="Ohm R."/>
            <person name="Olson A."/>
            <person name="Spatafora J."/>
            <person name="Veneault-Fourrey C."/>
            <person name="Henrissat B."/>
            <person name="Grigoriev I."/>
            <person name="Martin F."/>
            <person name="Perotto S."/>
        </authorList>
    </citation>
    <scope>NUCLEOTIDE SEQUENCE [LARGE SCALE GENOMIC DNA]</scope>
    <source>
        <strain evidence="2 3">E</strain>
    </source>
</reference>
<dbReference type="GeneID" id="36587761"/>
<feature type="region of interest" description="Disordered" evidence="1">
    <location>
        <begin position="1"/>
        <end position="23"/>
    </location>
</feature>
<evidence type="ECO:0000313" key="2">
    <source>
        <dbReference type="EMBL" id="PMD63279.1"/>
    </source>
</evidence>
<sequence length="64" mass="6838">MTSSTDLGHPGPPRSERAPFRRVHPSMARFPGRAAAEMRGTAQKPFLLGMARGVKMGSICQADG</sequence>
<gene>
    <name evidence="2" type="ORF">K444DRAFT_610112</name>
</gene>
<dbReference type="Proteomes" id="UP000235371">
    <property type="component" value="Unassembled WGS sequence"/>
</dbReference>
<accession>A0A2J6TJT6</accession>
<evidence type="ECO:0000256" key="1">
    <source>
        <dbReference type="SAM" id="MobiDB-lite"/>
    </source>
</evidence>